<dbReference type="RefSeq" id="WP_183999711.1">
    <property type="nucleotide sequence ID" value="NZ_JACIEH010000003.1"/>
</dbReference>
<reference evidence="1 2" key="1">
    <citation type="submission" date="2020-08" db="EMBL/GenBank/DDBJ databases">
        <title>Genomic Encyclopedia of Type Strains, Phase IV (KMG-IV): sequencing the most valuable type-strain genomes for metagenomic binning, comparative biology and taxonomic classification.</title>
        <authorList>
            <person name="Goeker M."/>
        </authorList>
    </citation>
    <scope>NUCLEOTIDE SEQUENCE [LARGE SCALE GENOMIC DNA]</scope>
    <source>
        <strain evidence="1 2">DSM 101806</strain>
    </source>
</reference>
<proteinExistence type="predicted"/>
<evidence type="ECO:0008006" key="3">
    <source>
        <dbReference type="Google" id="ProtNLM"/>
    </source>
</evidence>
<accession>A0A7W6NZ39</accession>
<protein>
    <recommendedName>
        <fullName evidence="3">Inclusion body protein</fullName>
    </recommendedName>
</protein>
<comment type="caution">
    <text evidence="1">The sequence shown here is derived from an EMBL/GenBank/DDBJ whole genome shotgun (WGS) entry which is preliminary data.</text>
</comment>
<name>A0A7W6NZ39_9SPHN</name>
<keyword evidence="2" id="KW-1185">Reference proteome</keyword>
<evidence type="ECO:0000313" key="2">
    <source>
        <dbReference type="Proteomes" id="UP000557392"/>
    </source>
</evidence>
<sequence length="139" mass="15145">MQPINIVVLVDSIAALSKGTLSDNVHLTDDHSLSQGKGTAMLRTVCCPGQWLRWKVLAVDVQSPAVIAGIDFLPWDDVPEASGVDPDIDRYVMPRWRAWTGLVPCDTPPGRYRYRLALQMGSGGQSVIFINSPSIDVLG</sequence>
<gene>
    <name evidence="1" type="ORF">GGR46_003988</name>
</gene>
<organism evidence="1 2">
    <name type="scientific">Sphingomonas kyeonggiensis</name>
    <dbReference type="NCBI Taxonomy" id="1268553"/>
    <lineage>
        <taxon>Bacteria</taxon>
        <taxon>Pseudomonadati</taxon>
        <taxon>Pseudomonadota</taxon>
        <taxon>Alphaproteobacteria</taxon>
        <taxon>Sphingomonadales</taxon>
        <taxon>Sphingomonadaceae</taxon>
        <taxon>Sphingomonas</taxon>
    </lineage>
</organism>
<dbReference type="Proteomes" id="UP000557392">
    <property type="component" value="Unassembled WGS sequence"/>
</dbReference>
<dbReference type="AlphaFoldDB" id="A0A7W6NZ39"/>
<dbReference type="EMBL" id="JACIEH010000003">
    <property type="protein sequence ID" value="MBB4100416.1"/>
    <property type="molecule type" value="Genomic_DNA"/>
</dbReference>
<evidence type="ECO:0000313" key="1">
    <source>
        <dbReference type="EMBL" id="MBB4100416.1"/>
    </source>
</evidence>